<gene>
    <name evidence="6" type="ORF">AQUCO_08900019v1</name>
</gene>
<name>A0A2G5C7L1_AQUCA</name>
<evidence type="ECO:0000256" key="3">
    <source>
        <dbReference type="ARBA" id="ARBA00022917"/>
    </source>
</evidence>
<organism evidence="6 7">
    <name type="scientific">Aquilegia coerulea</name>
    <name type="common">Rocky mountain columbine</name>
    <dbReference type="NCBI Taxonomy" id="218851"/>
    <lineage>
        <taxon>Eukaryota</taxon>
        <taxon>Viridiplantae</taxon>
        <taxon>Streptophyta</taxon>
        <taxon>Embryophyta</taxon>
        <taxon>Tracheophyta</taxon>
        <taxon>Spermatophyta</taxon>
        <taxon>Magnoliopsida</taxon>
        <taxon>Ranunculales</taxon>
        <taxon>Ranunculaceae</taxon>
        <taxon>Thalictroideae</taxon>
        <taxon>Aquilegia</taxon>
    </lineage>
</organism>
<feature type="region of interest" description="Disordered" evidence="4">
    <location>
        <begin position="376"/>
        <end position="745"/>
    </location>
</feature>
<feature type="compositionally biased region" description="Polar residues" evidence="4">
    <location>
        <begin position="624"/>
        <end position="638"/>
    </location>
</feature>
<feature type="compositionally biased region" description="Basic and acidic residues" evidence="4">
    <location>
        <begin position="405"/>
        <end position="417"/>
    </location>
</feature>
<dbReference type="InParanoid" id="A0A2G5C7L1"/>
<dbReference type="FunFam" id="3.30.110.10:FF:000005">
    <property type="entry name" value="Translation initiation factor 3 (IF-3) family protein"/>
    <property type="match status" value="1"/>
</dbReference>
<evidence type="ECO:0000256" key="4">
    <source>
        <dbReference type="SAM" id="MobiDB-lite"/>
    </source>
</evidence>
<feature type="compositionally biased region" description="Polar residues" evidence="4">
    <location>
        <begin position="433"/>
        <end position="448"/>
    </location>
</feature>
<evidence type="ECO:0000256" key="1">
    <source>
        <dbReference type="ARBA" id="ARBA00005439"/>
    </source>
</evidence>
<dbReference type="Pfam" id="PF05198">
    <property type="entry name" value="IF3_N"/>
    <property type="match status" value="1"/>
</dbReference>
<dbReference type="AlphaFoldDB" id="A0A2G5C7L1"/>
<dbReference type="GO" id="GO:0003743">
    <property type="term" value="F:translation initiation factor activity"/>
    <property type="evidence" value="ECO:0007669"/>
    <property type="project" value="UniProtKB-KW"/>
</dbReference>
<dbReference type="Gene3D" id="3.10.20.80">
    <property type="entry name" value="Translation initiation factor 3 (IF-3), N-terminal domain"/>
    <property type="match status" value="1"/>
</dbReference>
<keyword evidence="3" id="KW-0648">Protein biosynthesis</keyword>
<dbReference type="SUPFAM" id="SSF54364">
    <property type="entry name" value="Translation initiation factor IF3, N-terminal domain"/>
    <property type="match status" value="1"/>
</dbReference>
<dbReference type="PANTHER" id="PTHR10938:SF4">
    <property type="entry name" value="TRANSLATION INITIATION FACTOR IF3-1, MITOCHONDRIAL"/>
    <property type="match status" value="1"/>
</dbReference>
<evidence type="ECO:0000313" key="6">
    <source>
        <dbReference type="EMBL" id="PIA26767.1"/>
    </source>
</evidence>
<feature type="compositionally biased region" description="Polar residues" evidence="4">
    <location>
        <begin position="656"/>
        <end position="670"/>
    </location>
</feature>
<dbReference type="InterPro" id="IPR036787">
    <property type="entry name" value="T_IF-3_N_sf"/>
</dbReference>
<evidence type="ECO:0000256" key="2">
    <source>
        <dbReference type="ARBA" id="ARBA00022540"/>
    </source>
</evidence>
<feature type="compositionally biased region" description="Acidic residues" evidence="4">
    <location>
        <begin position="297"/>
        <end position="307"/>
    </location>
</feature>
<sequence length="745" mass="82934">MVMWSRIHYSRIKTLTNQCKKHYYFFHSSSSSSYSFHFSSFNHITTEFTKTRVSHYPNNSFFNQNELYGSIRFFATTKPFFKKQQQQQQAEKKVEEERKMNDKITSEYIRLVTDDGHEVVSRREALDRAKALKMDLVEVDRRSKPPVCRIMDYHKEMYKKRIKEKELTKIKADKRVRKGPGKEVRFNGKIEQKDLQTKADTIKKMMDKGYRVKCMAVGTEDEDLGGLLARLSALIEDVAVIESGPRVEKKQAYVVVRHAKFGFKKGKKASQATTSSPDNLNDGLDEDLDGTVSHSESEDDIDSDEMETPSTSSNELAHGDLGENETTWSISDVNEDLETIFSFDDNKGVASSSITRQMGGETGGVLPLEEVANASLPYSKPGLPPVAQGPMQKDDNRYRGPTHMGENRYGGRTEVKSRFQPTDGAVPQKDVASASTPYSKPDPTSTNPKLPFLAQGPTQMDDNRYRGPTQMGENRYGGRTEVRSRFQPTDGAVPQKDVASASIPYSKPDPRSTNPKLPFVAQGPTQMDDNRYRGPTQMVENRYGGAAQMGENRYGGRTEVRSRFQPTDITNSASPQKDVANASITYSKQDVGPRQVSENRYGEPSEVRSSFQPTMSRERPAGNTKPSEFSSDYSSQANRGLGASKRVHQDPESPYQGKQSQNNVSLSPSTEHGPVRNIAPPFGNSTQPPTDEAFMQEQSIPNASGSQGRFGIFSAPKHAVATRQSVATEVGGDGGNNILTSSKTQ</sequence>
<dbReference type="InterPro" id="IPR001288">
    <property type="entry name" value="Translation_initiation_fac_3"/>
</dbReference>
<keyword evidence="2" id="KW-0396">Initiation factor</keyword>
<evidence type="ECO:0000259" key="5">
    <source>
        <dbReference type="Pfam" id="PF05198"/>
    </source>
</evidence>
<protein>
    <recommendedName>
        <fullName evidence="5">Translation initiation factor 3 N-terminal domain-containing protein</fullName>
    </recommendedName>
</protein>
<dbReference type="GO" id="GO:0032790">
    <property type="term" value="P:ribosome disassembly"/>
    <property type="evidence" value="ECO:0007669"/>
    <property type="project" value="TreeGrafter"/>
</dbReference>
<keyword evidence="7" id="KW-1185">Reference proteome</keyword>
<reference evidence="6 7" key="1">
    <citation type="submission" date="2017-09" db="EMBL/GenBank/DDBJ databases">
        <title>WGS assembly of Aquilegia coerulea Goldsmith.</title>
        <authorList>
            <person name="Hodges S."/>
            <person name="Kramer E."/>
            <person name="Nordborg M."/>
            <person name="Tomkins J."/>
            <person name="Borevitz J."/>
            <person name="Derieg N."/>
            <person name="Yan J."/>
            <person name="Mihaltcheva S."/>
            <person name="Hayes R.D."/>
            <person name="Rokhsar D."/>
        </authorList>
    </citation>
    <scope>NUCLEOTIDE SEQUENCE [LARGE SCALE GENOMIC DNA]</scope>
    <source>
        <strain evidence="7">cv. Goldsmith</strain>
    </source>
</reference>
<feature type="domain" description="Translation initiation factor 3 N-terminal" evidence="5">
    <location>
        <begin position="100"/>
        <end position="166"/>
    </location>
</feature>
<feature type="compositionally biased region" description="Polar residues" evidence="4">
    <location>
        <begin position="564"/>
        <end position="575"/>
    </location>
</feature>
<feature type="region of interest" description="Disordered" evidence="4">
    <location>
        <begin position="266"/>
        <end position="324"/>
    </location>
</feature>
<dbReference type="NCBIfam" id="TIGR00168">
    <property type="entry name" value="infC"/>
    <property type="match status" value="1"/>
</dbReference>
<comment type="similarity">
    <text evidence="1">Belongs to the IF-3 family.</text>
</comment>
<dbReference type="EMBL" id="KZ305106">
    <property type="protein sequence ID" value="PIA26767.1"/>
    <property type="molecule type" value="Genomic_DNA"/>
</dbReference>
<dbReference type="InterPro" id="IPR019814">
    <property type="entry name" value="Translation_initiation_fac_3_N"/>
</dbReference>
<dbReference type="STRING" id="218851.A0A2G5C7L1"/>
<dbReference type="GO" id="GO:0043022">
    <property type="term" value="F:ribosome binding"/>
    <property type="evidence" value="ECO:0007669"/>
    <property type="project" value="TreeGrafter"/>
</dbReference>
<dbReference type="PANTHER" id="PTHR10938">
    <property type="entry name" value="TRANSLATION INITIATION FACTOR IF-3"/>
    <property type="match status" value="1"/>
</dbReference>
<accession>A0A2G5C7L1</accession>
<dbReference type="OrthoDB" id="21573at2759"/>
<dbReference type="SUPFAM" id="SSF55200">
    <property type="entry name" value="Translation initiation factor IF3, C-terminal domain"/>
    <property type="match status" value="1"/>
</dbReference>
<proteinExistence type="inferred from homology"/>
<dbReference type="Gene3D" id="3.30.110.10">
    <property type="entry name" value="Translation initiation factor 3 (IF-3), C-terminal domain"/>
    <property type="match status" value="1"/>
</dbReference>
<feature type="compositionally biased region" description="Polar residues" evidence="4">
    <location>
        <begin position="696"/>
        <end position="707"/>
    </location>
</feature>
<dbReference type="Proteomes" id="UP000230069">
    <property type="component" value="Unassembled WGS sequence"/>
</dbReference>
<dbReference type="InterPro" id="IPR036788">
    <property type="entry name" value="T_IF-3_C_sf"/>
</dbReference>
<evidence type="ECO:0000313" key="7">
    <source>
        <dbReference type="Proteomes" id="UP000230069"/>
    </source>
</evidence>